<sequence>MTEFEIKSRDLDEFDLTSPIAQLRSLLVRGSILFGVAVVAVALVVVPAIRGEGDTLSAMSGSNLDMMSTGSITSGGQSTTYRVQRSILQPDAAPCIFWPDGRQQGAC</sequence>
<keyword evidence="1" id="KW-0472">Membrane</keyword>
<gene>
    <name evidence="2" type="ORF">U0C82_15485</name>
</gene>
<name>A0ABU5I6V1_9HYPH</name>
<proteinExistence type="predicted"/>
<dbReference type="EMBL" id="JAXLPB010000005">
    <property type="protein sequence ID" value="MDY8110544.1"/>
    <property type="molecule type" value="Genomic_DNA"/>
</dbReference>
<keyword evidence="1" id="KW-0812">Transmembrane</keyword>
<keyword evidence="1" id="KW-1133">Transmembrane helix</keyword>
<feature type="transmembrane region" description="Helical" evidence="1">
    <location>
        <begin position="26"/>
        <end position="49"/>
    </location>
</feature>
<evidence type="ECO:0000256" key="1">
    <source>
        <dbReference type="SAM" id="Phobius"/>
    </source>
</evidence>
<evidence type="ECO:0000313" key="2">
    <source>
        <dbReference type="EMBL" id="MDY8110544.1"/>
    </source>
</evidence>
<dbReference type="RefSeq" id="WP_322188226.1">
    <property type="nucleotide sequence ID" value="NZ_JAXLPB010000005.1"/>
</dbReference>
<organism evidence="2 3">
    <name type="scientific">Fulvimarina uroteuthidis</name>
    <dbReference type="NCBI Taxonomy" id="3098149"/>
    <lineage>
        <taxon>Bacteria</taxon>
        <taxon>Pseudomonadati</taxon>
        <taxon>Pseudomonadota</taxon>
        <taxon>Alphaproteobacteria</taxon>
        <taxon>Hyphomicrobiales</taxon>
        <taxon>Aurantimonadaceae</taxon>
        <taxon>Fulvimarina</taxon>
    </lineage>
</organism>
<accession>A0ABU5I6V1</accession>
<comment type="caution">
    <text evidence="2">The sequence shown here is derived from an EMBL/GenBank/DDBJ whole genome shotgun (WGS) entry which is preliminary data.</text>
</comment>
<protein>
    <submittedName>
        <fullName evidence="2">Uncharacterized protein</fullName>
    </submittedName>
</protein>
<dbReference type="Proteomes" id="UP001294412">
    <property type="component" value="Unassembled WGS sequence"/>
</dbReference>
<keyword evidence="3" id="KW-1185">Reference proteome</keyword>
<reference evidence="2 3" key="1">
    <citation type="submission" date="2023-12" db="EMBL/GenBank/DDBJ databases">
        <title>Description of Novel Strain Fulvimarina sp. 2208YS6-2-32 isolated from Uroteuthis (Photololigo) edulis.</title>
        <authorList>
            <person name="Park J.-S."/>
        </authorList>
    </citation>
    <scope>NUCLEOTIDE SEQUENCE [LARGE SCALE GENOMIC DNA]</scope>
    <source>
        <strain evidence="2 3">2208YS6-2-32</strain>
    </source>
</reference>
<evidence type="ECO:0000313" key="3">
    <source>
        <dbReference type="Proteomes" id="UP001294412"/>
    </source>
</evidence>